<evidence type="ECO:0008006" key="4">
    <source>
        <dbReference type="Google" id="ProtNLM"/>
    </source>
</evidence>
<feature type="compositionally biased region" description="Polar residues" evidence="1">
    <location>
        <begin position="597"/>
        <end position="612"/>
    </location>
</feature>
<evidence type="ECO:0000313" key="3">
    <source>
        <dbReference type="Proteomes" id="UP001470230"/>
    </source>
</evidence>
<gene>
    <name evidence="2" type="ORF">M9Y10_028522</name>
</gene>
<protein>
    <recommendedName>
        <fullName evidence="4">Autophagy-related protein 2</fullName>
    </recommendedName>
</protein>
<evidence type="ECO:0000313" key="2">
    <source>
        <dbReference type="EMBL" id="KAK8891314.1"/>
    </source>
</evidence>
<organism evidence="2 3">
    <name type="scientific">Tritrichomonas musculus</name>
    <dbReference type="NCBI Taxonomy" id="1915356"/>
    <lineage>
        <taxon>Eukaryota</taxon>
        <taxon>Metamonada</taxon>
        <taxon>Parabasalia</taxon>
        <taxon>Tritrichomonadida</taxon>
        <taxon>Tritrichomonadidae</taxon>
        <taxon>Tritrichomonas</taxon>
    </lineage>
</organism>
<reference evidence="2 3" key="1">
    <citation type="submission" date="2024-04" db="EMBL/GenBank/DDBJ databases">
        <title>Tritrichomonas musculus Genome.</title>
        <authorList>
            <person name="Alves-Ferreira E."/>
            <person name="Grigg M."/>
            <person name="Lorenzi H."/>
            <person name="Galac M."/>
        </authorList>
    </citation>
    <scope>NUCLEOTIDE SEQUENCE [LARGE SCALE GENOMIC DNA]</scope>
    <source>
        <strain evidence="2 3">EAF2021</strain>
    </source>
</reference>
<keyword evidence="3" id="KW-1185">Reference proteome</keyword>
<dbReference type="Proteomes" id="UP001470230">
    <property type="component" value="Unassembled WGS sequence"/>
</dbReference>
<dbReference type="EMBL" id="JAPFFF010000004">
    <property type="protein sequence ID" value="KAK8891314.1"/>
    <property type="molecule type" value="Genomic_DNA"/>
</dbReference>
<evidence type="ECO:0000256" key="1">
    <source>
        <dbReference type="SAM" id="MobiDB-lite"/>
    </source>
</evidence>
<sequence>MTSIFKWFVNAISTTTNSAAETLLSSIIKRFLEEPIQEDSLSLELFTDWTLHLTLRKSFLNVELVNSYVPFAKFKSIYFANIQFDASYNLSNFVINLTRVVIEADVNKPETLPPIDENLTESIHVFQEQLPIEKDKSFKDWLLECVKKVNFTLDHFTIILSGSDDLEKITLNIESLSIFYETNAEIKMPKASILIGEKRLQRTIADIENLQFTYKQNSIEASIDSITILISESIISTIFSLVQIITQSYPLEKTQNNQNANINSEQNSLTAKLTLKKLKVNFSDELSIELNMTKIQYNINSILLNFESFTILNGNIKSLEIQSKLKSEPSFEYVFASPISELTMFKNFPNRLSEFSQFKNNNFNSNQINVLIPSLLFRISKPLISSVFDIIEWFTQLKSSNPSTTFSIKKSSYVVNLNLMNFATEFESLKFEISKPSISVYYSQTAANTFVNSFILFHSMSFFVEKNLSLLNFYYDKNYSKNCLSAVFSYRQQLGKDREISVDFNLSDFLIRIPSRFDFIDNIKEIIDYIEYSDDVEIEEEEEDIENEKIAKNESSGQISSENKEKSEGENEGQINIENSDQTSSENIIKSEDENEGQINIESNDQINSVNEEQQKIESSDQISSENKNQAKLDSTEKVETITPNMNISFCVSFDRLHLDYVTLAMPSRLVVSLPSINASGTLDTSPLQLSATATVCLNAYLTNHRDDLPLVIFSKPRFPCAEYNFAQICELKPTKISLFESNGSIHIQIDNLPCEVTFCFDSLKLFISFLMHVQYKLDNSPENQTKTKQFDLPQKLLDMTMTLNQSLRLDNFEFDPEKISQRGFMPSELEFIPQQFSDLQKLVASVRTGREQESEEEKSDNDFQFIGDFGDEVTVSSDEPVVSEKTVISVGHLSVVLKLFDGKDFDQIYDLRRIERMPVIGENEGEICSDFDIITTRDELNSINIEVEGNADVQMFNNDPSVSIRIDYGITKFSVVDCLQKSDCRIMLTIEDDDEDKSKKKNKIEPTSNDIDDFLNDTSEVMSNTVGEVKSSDRMIKGRIDILNTSSNRMEMNFKLSLPNLVMFINQEQINFFISLSQIRMPTFPSDLIVDEPPAFQLFEICPSDIQIAAHFRLWLDIHMDDIRLTVPKCQFFAVRGFDELIGNIAEFYVTEMSRPGAAAVIGGLPVIKNLRRIASAVHDLFTFDVQEFGVGVGLGKSFSALLQIIALETINMGANATSIAERFLYVTMKFLGRKDDAKEAIETGLATLVIERPENTKKAVRRIPTMILAPGVLTLKKLTEMMKSLRDKINPNYTKTHKYKKQKK</sequence>
<name>A0ABR2KJK2_9EUKA</name>
<accession>A0ABR2KJK2</accession>
<proteinExistence type="predicted"/>
<comment type="caution">
    <text evidence="2">The sequence shown here is derived from an EMBL/GenBank/DDBJ whole genome shotgun (WGS) entry which is preliminary data.</text>
</comment>
<feature type="region of interest" description="Disordered" evidence="1">
    <location>
        <begin position="538"/>
        <end position="636"/>
    </location>
</feature>